<evidence type="ECO:0000313" key="4">
    <source>
        <dbReference type="WBParaSite" id="HPBE_0001328601-mRNA-1"/>
    </source>
</evidence>
<reference evidence="2 3" key="1">
    <citation type="submission" date="2018-11" db="EMBL/GenBank/DDBJ databases">
        <authorList>
            <consortium name="Pathogen Informatics"/>
        </authorList>
    </citation>
    <scope>NUCLEOTIDE SEQUENCE [LARGE SCALE GENOMIC DNA]</scope>
</reference>
<dbReference type="AlphaFoldDB" id="A0A183FXK1"/>
<dbReference type="PANTHER" id="PTHR31176">
    <property type="entry name" value="MFS DOMAIN-CONTAINING PROTEIN-RELATED"/>
    <property type="match status" value="1"/>
</dbReference>
<accession>A0A3P7Z7G7</accession>
<dbReference type="Pfam" id="PF05884">
    <property type="entry name" value="ZYG-11_interact"/>
    <property type="match status" value="1"/>
</dbReference>
<feature type="transmembrane region" description="Helical" evidence="1">
    <location>
        <begin position="114"/>
        <end position="134"/>
    </location>
</feature>
<dbReference type="Proteomes" id="UP000050761">
    <property type="component" value="Unassembled WGS sequence"/>
</dbReference>
<feature type="transmembrane region" description="Helical" evidence="1">
    <location>
        <begin position="82"/>
        <end position="102"/>
    </location>
</feature>
<keyword evidence="3" id="KW-1185">Reference proteome</keyword>
<dbReference type="EMBL" id="UZAH01027854">
    <property type="protein sequence ID" value="VDO95600.1"/>
    <property type="molecule type" value="Genomic_DNA"/>
</dbReference>
<feature type="transmembrane region" description="Helical" evidence="1">
    <location>
        <begin position="58"/>
        <end position="76"/>
    </location>
</feature>
<dbReference type="WBParaSite" id="HPBE_0001328601-mRNA-1">
    <property type="protein sequence ID" value="HPBE_0001328601-mRNA-1"/>
    <property type="gene ID" value="HPBE_0001328601"/>
</dbReference>
<reference evidence="4" key="2">
    <citation type="submission" date="2019-09" db="UniProtKB">
        <authorList>
            <consortium name="WormBaseParasite"/>
        </authorList>
    </citation>
    <scope>IDENTIFICATION</scope>
</reference>
<evidence type="ECO:0000313" key="3">
    <source>
        <dbReference type="Proteomes" id="UP000050761"/>
    </source>
</evidence>
<dbReference type="InterPro" id="IPR008574">
    <property type="entry name" value="Nematodes_ZYG-11_interact"/>
</dbReference>
<gene>
    <name evidence="2" type="ORF">HPBE_LOCUS13287</name>
</gene>
<evidence type="ECO:0000256" key="1">
    <source>
        <dbReference type="SAM" id="Phobius"/>
    </source>
</evidence>
<protein>
    <submittedName>
        <fullName evidence="4">EamA domain-containing protein</fullName>
    </submittedName>
</protein>
<evidence type="ECO:0000313" key="2">
    <source>
        <dbReference type="EMBL" id="VDO95600.1"/>
    </source>
</evidence>
<accession>A0A183FXK1</accession>
<keyword evidence="1" id="KW-0472">Membrane</keyword>
<name>A0A183FXK1_HELPZ</name>
<organism evidence="3 4">
    <name type="scientific">Heligmosomoides polygyrus</name>
    <name type="common">Parasitic roundworm</name>
    <dbReference type="NCBI Taxonomy" id="6339"/>
    <lineage>
        <taxon>Eukaryota</taxon>
        <taxon>Metazoa</taxon>
        <taxon>Ecdysozoa</taxon>
        <taxon>Nematoda</taxon>
        <taxon>Chromadorea</taxon>
        <taxon>Rhabditida</taxon>
        <taxon>Rhabditina</taxon>
        <taxon>Rhabditomorpha</taxon>
        <taxon>Strongyloidea</taxon>
        <taxon>Heligmosomidae</taxon>
        <taxon>Heligmosomoides</taxon>
    </lineage>
</organism>
<sequence>MEILAYAILQGVITGYVIDSIYLSYIPFAIVTPAIVALSFAKSPQAVTKTANGDRKQLLGGTIGAAVLVNFILGLLTGSLSFVYFLLTLTYAGIAAVVMQVAIKNLKGGDKVHVYQNALSCGLIVAKGMFFLLFGSYQPDDTDQQKSK</sequence>
<keyword evidence="1" id="KW-1133">Transmembrane helix</keyword>
<dbReference type="PANTHER" id="PTHR31176:SF1">
    <property type="entry name" value="MFS DOMAIN-CONTAINING PROTEIN-RELATED"/>
    <property type="match status" value="1"/>
</dbReference>
<keyword evidence="1" id="KW-0812">Transmembrane</keyword>
<feature type="transmembrane region" description="Helical" evidence="1">
    <location>
        <begin position="20"/>
        <end position="38"/>
    </location>
</feature>
<proteinExistence type="predicted"/>
<dbReference type="OrthoDB" id="5857697at2759"/>